<organism evidence="1 2">
    <name type="scientific">Cavenderia fasciculata</name>
    <name type="common">Slime mold</name>
    <name type="synonym">Dictyostelium fasciculatum</name>
    <dbReference type="NCBI Taxonomy" id="261658"/>
    <lineage>
        <taxon>Eukaryota</taxon>
        <taxon>Amoebozoa</taxon>
        <taxon>Evosea</taxon>
        <taxon>Eumycetozoa</taxon>
        <taxon>Dictyostelia</taxon>
        <taxon>Acytosteliales</taxon>
        <taxon>Cavenderiaceae</taxon>
        <taxon>Cavenderia</taxon>
    </lineage>
</organism>
<proteinExistence type="predicted"/>
<dbReference type="SUPFAM" id="SSF52540">
    <property type="entry name" value="P-loop containing nucleoside triphosphate hydrolases"/>
    <property type="match status" value="1"/>
</dbReference>
<sequence length="248" mass="28648">MDGEQRFISLAYEDAKKQFFLNSLVCKVNGNDNQIRKWFFDVDCERYSTTMDPKKPKVFIENQIKYLNMFHGFKFTDRKEFDKKMVDPIAEAIAKEGVEFLWNHIDIVLCSNNQEEYKYLKGHTAKVVSGKKQETMVYLRGVQGAGKSSLIEIITASIGHNIPVKSSNDWNQFSSAQKHFITGKTIKINPKHKNQYFIPNMISGYAISNQWAIKVENGDRRYFIPTISKCKVGDTEVGYRKNNKNGFV</sequence>
<reference evidence="2" key="1">
    <citation type="journal article" date="2011" name="Genome Res.">
        <title>Phylogeny-wide analysis of social amoeba genomes highlights ancient origins for complex intercellular communication.</title>
        <authorList>
            <person name="Heidel A.J."/>
            <person name="Lawal H.M."/>
            <person name="Felder M."/>
            <person name="Schilde C."/>
            <person name="Helps N.R."/>
            <person name="Tunggal B."/>
            <person name="Rivero F."/>
            <person name="John U."/>
            <person name="Schleicher M."/>
            <person name="Eichinger L."/>
            <person name="Platzer M."/>
            <person name="Noegel A.A."/>
            <person name="Schaap P."/>
            <person name="Gloeckner G."/>
        </authorList>
    </citation>
    <scope>NUCLEOTIDE SEQUENCE [LARGE SCALE GENOMIC DNA]</scope>
    <source>
        <strain evidence="2">SH3</strain>
    </source>
</reference>
<evidence type="ECO:0000313" key="2">
    <source>
        <dbReference type="Proteomes" id="UP000007797"/>
    </source>
</evidence>
<dbReference type="InterPro" id="IPR027417">
    <property type="entry name" value="P-loop_NTPase"/>
</dbReference>
<protein>
    <submittedName>
        <fullName evidence="1">Uncharacterized protein</fullName>
    </submittedName>
</protein>
<keyword evidence="2" id="KW-1185">Reference proteome</keyword>
<dbReference type="EMBL" id="GL883013">
    <property type="protein sequence ID" value="EGG20062.1"/>
    <property type="molecule type" value="Genomic_DNA"/>
</dbReference>
<gene>
    <name evidence="1" type="ORF">DFA_07179</name>
</gene>
<dbReference type="AlphaFoldDB" id="F4PVP8"/>
<accession>F4PVP8</accession>
<dbReference type="OrthoDB" id="20885at2759"/>
<dbReference type="GeneID" id="14872416"/>
<evidence type="ECO:0000313" key="1">
    <source>
        <dbReference type="EMBL" id="EGG20062.1"/>
    </source>
</evidence>
<dbReference type="RefSeq" id="XP_004367045.1">
    <property type="nucleotide sequence ID" value="XM_004366988.1"/>
</dbReference>
<dbReference type="KEGG" id="dfa:DFA_07179"/>
<name>F4PVP8_CACFS</name>
<dbReference type="Proteomes" id="UP000007797">
    <property type="component" value="Unassembled WGS sequence"/>
</dbReference>